<evidence type="ECO:0000256" key="4">
    <source>
        <dbReference type="ARBA" id="ARBA00022737"/>
    </source>
</evidence>
<feature type="disulfide bond" evidence="7">
    <location>
        <begin position="37"/>
        <end position="53"/>
    </location>
</feature>
<keyword evidence="9" id="KW-1185">Reference proteome</keyword>
<keyword evidence="5" id="KW-0496">Mitochondrion</keyword>
<accession>A0A1G4JMQ3</accession>
<dbReference type="Proteomes" id="UP000190274">
    <property type="component" value="Chromosome F"/>
</dbReference>
<reference evidence="8 9" key="1">
    <citation type="submission" date="2016-03" db="EMBL/GenBank/DDBJ databases">
        <authorList>
            <person name="Devillers H."/>
        </authorList>
    </citation>
    <scope>NUCLEOTIDE SEQUENCE [LARGE SCALE GENOMIC DNA]</scope>
    <source>
        <strain evidence="8">CBS 10888</strain>
    </source>
</reference>
<proteinExistence type="inferred from homology"/>
<dbReference type="EMBL" id="LT598458">
    <property type="protein sequence ID" value="SCU91950.1"/>
    <property type="molecule type" value="Genomic_DNA"/>
</dbReference>
<keyword evidence="6 7" id="KW-1015">Disulfide bond</keyword>
<name>A0A1G4JMQ3_9SACH</name>
<comment type="similarity">
    <text evidence="2">Belongs to the CMC4 family.</text>
</comment>
<evidence type="ECO:0000256" key="2">
    <source>
        <dbReference type="ARBA" id="ARBA00009858"/>
    </source>
</evidence>
<evidence type="ECO:0000256" key="3">
    <source>
        <dbReference type="ARBA" id="ARBA00019406"/>
    </source>
</evidence>
<dbReference type="GO" id="GO:0005758">
    <property type="term" value="C:mitochondrial intermembrane space"/>
    <property type="evidence" value="ECO:0007669"/>
    <property type="project" value="UniProtKB-SubCell"/>
</dbReference>
<dbReference type="OrthoDB" id="13601at2759"/>
<dbReference type="PROSITE" id="PS51808">
    <property type="entry name" value="CHCH"/>
    <property type="match status" value="1"/>
</dbReference>
<dbReference type="PANTHER" id="PTHR15590">
    <property type="entry name" value="CX9C MOTIF-CONTAINING PROTEIN 4"/>
    <property type="match status" value="1"/>
</dbReference>
<dbReference type="STRING" id="1266660.A0A1G4JMQ3"/>
<organism evidence="8 9">
    <name type="scientific">Lachancea dasiensis</name>
    <dbReference type="NCBI Taxonomy" id="1072105"/>
    <lineage>
        <taxon>Eukaryota</taxon>
        <taxon>Fungi</taxon>
        <taxon>Dikarya</taxon>
        <taxon>Ascomycota</taxon>
        <taxon>Saccharomycotina</taxon>
        <taxon>Saccharomycetes</taxon>
        <taxon>Saccharomycetales</taxon>
        <taxon>Saccharomycetaceae</taxon>
        <taxon>Lachancea</taxon>
    </lineage>
</organism>
<dbReference type="InterPro" id="IPR009069">
    <property type="entry name" value="Cys_alpha_HP_mot_SF"/>
</dbReference>
<dbReference type="Gene3D" id="1.10.287.1130">
    <property type="entry name" value="CytochromE C oxidase copper chaperone"/>
    <property type="match status" value="1"/>
</dbReference>
<comment type="subcellular location">
    <subcellularLocation>
        <location evidence="1">Mitochondrion intermembrane space</location>
    </subcellularLocation>
</comment>
<evidence type="ECO:0000313" key="8">
    <source>
        <dbReference type="EMBL" id="SCU91950.1"/>
    </source>
</evidence>
<dbReference type="InterPro" id="IPR027179">
    <property type="entry name" value="CMC4"/>
</dbReference>
<dbReference type="AlphaFoldDB" id="A0A1G4JMQ3"/>
<dbReference type="SUPFAM" id="SSF47072">
    <property type="entry name" value="Cysteine alpha-hairpin motif"/>
    <property type="match status" value="1"/>
</dbReference>
<evidence type="ECO:0000256" key="7">
    <source>
        <dbReference type="PIRSR" id="PIRSR627179-50"/>
    </source>
</evidence>
<dbReference type="PANTHER" id="PTHR15590:SF0">
    <property type="entry name" value="CX9C MOTIF-CONTAINING PROTEIN 4"/>
    <property type="match status" value="1"/>
</dbReference>
<keyword evidence="4" id="KW-0677">Repeat</keyword>
<gene>
    <name evidence="8" type="ORF">LADA_0F13212G</name>
</gene>
<feature type="disulfide bond" evidence="7">
    <location>
        <begin position="5"/>
        <end position="36"/>
    </location>
</feature>
<protein>
    <recommendedName>
        <fullName evidence="3">Cx9C motif-containing protein 4, mitochondrial</fullName>
    </recommendedName>
</protein>
<evidence type="ECO:0000256" key="5">
    <source>
        <dbReference type="ARBA" id="ARBA00023128"/>
    </source>
</evidence>
<evidence type="ECO:0000313" key="9">
    <source>
        <dbReference type="Proteomes" id="UP000190274"/>
    </source>
</evidence>
<dbReference type="Pfam" id="PF08991">
    <property type="entry name" value="CMC4"/>
    <property type="match status" value="1"/>
</dbReference>
<dbReference type="FunFam" id="1.10.287.1130:FF:000008">
    <property type="entry name" value="Cx9C motif-containing protein 4, mitochondrial"/>
    <property type="match status" value="1"/>
</dbReference>
<feature type="disulfide bond" evidence="7">
    <location>
        <begin position="15"/>
        <end position="26"/>
    </location>
</feature>
<sequence>MPDPCKPQACAIQACLNRTGYDESKCTQLIDQLYECCTKFYQEQGAEARSPCCPIPKLLNLKLQQRRKEQLDAKLL</sequence>
<evidence type="ECO:0000256" key="6">
    <source>
        <dbReference type="ARBA" id="ARBA00023157"/>
    </source>
</evidence>
<evidence type="ECO:0000256" key="1">
    <source>
        <dbReference type="ARBA" id="ARBA00004569"/>
    </source>
</evidence>